<accession>A0ABP8Y205</accession>
<evidence type="ECO:0000313" key="2">
    <source>
        <dbReference type="Proteomes" id="UP001500843"/>
    </source>
</evidence>
<sequence length="67" mass="7767">MTTMTTMTTSTAALTGNNVAAIERDLRRMELLNRREHRMRATGRTAPTISYLKLATRPRDRWRYPDA</sequence>
<dbReference type="RefSeq" id="WP_253872289.1">
    <property type="nucleotide sequence ID" value="NZ_BAABHM010000032.1"/>
</dbReference>
<reference evidence="2" key="1">
    <citation type="journal article" date="2019" name="Int. J. Syst. Evol. Microbiol.">
        <title>The Global Catalogue of Microorganisms (GCM) 10K type strain sequencing project: providing services to taxonomists for standard genome sequencing and annotation.</title>
        <authorList>
            <consortium name="The Broad Institute Genomics Platform"/>
            <consortium name="The Broad Institute Genome Sequencing Center for Infectious Disease"/>
            <person name="Wu L."/>
            <person name="Ma J."/>
        </authorList>
    </citation>
    <scope>NUCLEOTIDE SEQUENCE [LARGE SCALE GENOMIC DNA]</scope>
    <source>
        <strain evidence="2">JCM 17975</strain>
    </source>
</reference>
<gene>
    <name evidence="1" type="ORF">GCM10023198_49020</name>
</gene>
<name>A0ABP8Y205_9MICO</name>
<keyword evidence="2" id="KW-1185">Reference proteome</keyword>
<evidence type="ECO:0000313" key="1">
    <source>
        <dbReference type="EMBL" id="GAA4719376.1"/>
    </source>
</evidence>
<organism evidence="1 2">
    <name type="scientific">Promicromonospora umidemergens</name>
    <dbReference type="NCBI Taxonomy" id="629679"/>
    <lineage>
        <taxon>Bacteria</taxon>
        <taxon>Bacillati</taxon>
        <taxon>Actinomycetota</taxon>
        <taxon>Actinomycetes</taxon>
        <taxon>Micrococcales</taxon>
        <taxon>Promicromonosporaceae</taxon>
        <taxon>Promicromonospora</taxon>
    </lineage>
</organism>
<comment type="caution">
    <text evidence="1">The sequence shown here is derived from an EMBL/GenBank/DDBJ whole genome shotgun (WGS) entry which is preliminary data.</text>
</comment>
<dbReference type="Proteomes" id="UP001500843">
    <property type="component" value="Unassembled WGS sequence"/>
</dbReference>
<dbReference type="EMBL" id="BAABHM010000032">
    <property type="protein sequence ID" value="GAA4719376.1"/>
    <property type="molecule type" value="Genomic_DNA"/>
</dbReference>
<proteinExistence type="predicted"/>
<protein>
    <submittedName>
        <fullName evidence="1">Uncharacterized protein</fullName>
    </submittedName>
</protein>